<dbReference type="GO" id="GO:0016787">
    <property type="term" value="F:hydrolase activity"/>
    <property type="evidence" value="ECO:0007669"/>
    <property type="project" value="UniProtKB-KW"/>
</dbReference>
<evidence type="ECO:0000313" key="4">
    <source>
        <dbReference type="EMBL" id="MBB5494830.1"/>
    </source>
</evidence>
<evidence type="ECO:0000256" key="1">
    <source>
        <dbReference type="ARBA" id="ARBA00022801"/>
    </source>
</evidence>
<dbReference type="AlphaFoldDB" id="A0A840WCT6"/>
<dbReference type="Gene3D" id="3.90.79.10">
    <property type="entry name" value="Nucleoside Triphosphate Pyrophosphohydrolase"/>
    <property type="match status" value="1"/>
</dbReference>
<dbReference type="PROSITE" id="PS00893">
    <property type="entry name" value="NUDIX_BOX"/>
    <property type="match status" value="1"/>
</dbReference>
<dbReference type="RefSeq" id="WP_376769959.1">
    <property type="nucleotide sequence ID" value="NZ_BAAAKM010000104.1"/>
</dbReference>
<dbReference type="CDD" id="cd02883">
    <property type="entry name" value="NUDIX_Hydrolase"/>
    <property type="match status" value="1"/>
</dbReference>
<proteinExistence type="predicted"/>
<comment type="caution">
    <text evidence="4">The sequence shown here is derived from an EMBL/GenBank/DDBJ whole genome shotgun (WGS) entry which is preliminary data.</text>
</comment>
<sequence>MNAPRPTPVRKTVALLVGLTDGSIVVDSNGSLPAAELPPEAACTPVLRHLRDRLSLANDTAPHLAVVDSTDDETVVHHVVWHGLLPAPRAASARHHSVPLGQALRALPEQEAARLRAACRAGLLGQTLYLAQGRRPDAAPTKTERTLARFTWNLGTSPPSAQDIHQVWGWLTDSLGRVLILLDRFGTPSLPGGRPEPGESPHHTLAREAVEEANAHTGASTMLGFQQVKENDRAPYTQLRMTAPLHRLGPAEPDPDSGQTYRRVLVPARQANLLLGWGPEGDAQAAAVADSCCALPLAPLVHVPHQGWNRRETDQGATTVSEPIPRPRR</sequence>
<organism evidence="4 5">
    <name type="scientific">Nocardiopsis metallicus</name>
    <dbReference type="NCBI Taxonomy" id="179819"/>
    <lineage>
        <taxon>Bacteria</taxon>
        <taxon>Bacillati</taxon>
        <taxon>Actinomycetota</taxon>
        <taxon>Actinomycetes</taxon>
        <taxon>Streptosporangiales</taxon>
        <taxon>Nocardiopsidaceae</taxon>
        <taxon>Nocardiopsis</taxon>
    </lineage>
</organism>
<feature type="region of interest" description="Disordered" evidence="2">
    <location>
        <begin position="309"/>
        <end position="329"/>
    </location>
</feature>
<dbReference type="EMBL" id="JACHDO010000001">
    <property type="protein sequence ID" value="MBB5494830.1"/>
    <property type="molecule type" value="Genomic_DNA"/>
</dbReference>
<keyword evidence="5" id="KW-1185">Reference proteome</keyword>
<evidence type="ECO:0000256" key="2">
    <source>
        <dbReference type="SAM" id="MobiDB-lite"/>
    </source>
</evidence>
<feature type="domain" description="Nudix hydrolase" evidence="3">
    <location>
        <begin position="169"/>
        <end position="238"/>
    </location>
</feature>
<dbReference type="SUPFAM" id="SSF55811">
    <property type="entry name" value="Nudix"/>
    <property type="match status" value="1"/>
</dbReference>
<dbReference type="InterPro" id="IPR015797">
    <property type="entry name" value="NUDIX_hydrolase-like_dom_sf"/>
</dbReference>
<name>A0A840WCT6_9ACTN</name>
<gene>
    <name evidence="4" type="ORF">HNR07_005967</name>
</gene>
<evidence type="ECO:0000313" key="5">
    <source>
        <dbReference type="Proteomes" id="UP000579647"/>
    </source>
</evidence>
<dbReference type="InterPro" id="IPR000086">
    <property type="entry name" value="NUDIX_hydrolase_dom"/>
</dbReference>
<reference evidence="4 5" key="1">
    <citation type="submission" date="2020-08" db="EMBL/GenBank/DDBJ databases">
        <title>Sequencing the genomes of 1000 actinobacteria strains.</title>
        <authorList>
            <person name="Klenk H.-P."/>
        </authorList>
    </citation>
    <scope>NUCLEOTIDE SEQUENCE [LARGE SCALE GENOMIC DNA]</scope>
    <source>
        <strain evidence="4 5">DSM 44598</strain>
    </source>
</reference>
<keyword evidence="1" id="KW-0378">Hydrolase</keyword>
<dbReference type="Proteomes" id="UP000579647">
    <property type="component" value="Unassembled WGS sequence"/>
</dbReference>
<evidence type="ECO:0000259" key="3">
    <source>
        <dbReference type="Pfam" id="PF00293"/>
    </source>
</evidence>
<accession>A0A840WCT6</accession>
<protein>
    <submittedName>
        <fullName evidence="4">8-oxo-dGTP pyrophosphatase MutT (NUDIX family)</fullName>
    </submittedName>
</protein>
<dbReference type="Pfam" id="PF00293">
    <property type="entry name" value="NUDIX"/>
    <property type="match status" value="1"/>
</dbReference>
<dbReference type="InterPro" id="IPR020084">
    <property type="entry name" value="NUDIX_hydrolase_CS"/>
</dbReference>